<dbReference type="SUPFAM" id="SSF47203">
    <property type="entry name" value="Acyl-CoA dehydrogenase C-terminal domain-like"/>
    <property type="match status" value="1"/>
</dbReference>
<dbReference type="InterPro" id="IPR052904">
    <property type="entry name" value="Acyl-CoA_dehydrogenase-like"/>
</dbReference>
<reference evidence="5 6" key="1">
    <citation type="submission" date="2024-01" db="EMBL/GenBank/DDBJ databases">
        <authorList>
            <person name="Allen C."/>
            <person name="Tagirdzhanova G."/>
        </authorList>
    </citation>
    <scope>NUCLEOTIDE SEQUENCE [LARGE SCALE GENOMIC DNA]</scope>
</reference>
<dbReference type="Gene3D" id="2.40.110.20">
    <property type="match status" value="1"/>
</dbReference>
<dbReference type="InterPro" id="IPR009075">
    <property type="entry name" value="AcylCo_DH/oxidase_C"/>
</dbReference>
<dbReference type="EMBL" id="CAWUHB010000051">
    <property type="protein sequence ID" value="CAK7229875.1"/>
    <property type="molecule type" value="Genomic_DNA"/>
</dbReference>
<keyword evidence="3" id="KW-0274">FAD</keyword>
<dbReference type="InterPro" id="IPR009100">
    <property type="entry name" value="AcylCoA_DH/oxidase_NM_dom_sf"/>
</dbReference>
<evidence type="ECO:0000256" key="3">
    <source>
        <dbReference type="ARBA" id="ARBA00022827"/>
    </source>
</evidence>
<dbReference type="PANTHER" id="PTHR42707">
    <property type="entry name" value="ACYL-COA DEHYDROGENASE"/>
    <property type="match status" value="1"/>
</dbReference>
<evidence type="ECO:0000259" key="4">
    <source>
        <dbReference type="Pfam" id="PF00441"/>
    </source>
</evidence>
<evidence type="ECO:0000256" key="2">
    <source>
        <dbReference type="ARBA" id="ARBA00022630"/>
    </source>
</evidence>
<evidence type="ECO:0000313" key="5">
    <source>
        <dbReference type="EMBL" id="CAK7229875.1"/>
    </source>
</evidence>
<feature type="domain" description="Acyl-CoA dehydrogenase/oxidase C-terminal" evidence="4">
    <location>
        <begin position="69"/>
        <end position="230"/>
    </location>
</feature>
<comment type="caution">
    <text evidence="5">The sequence shown here is derived from an EMBL/GenBank/DDBJ whole genome shotgun (WGS) entry which is preliminary data.</text>
</comment>
<dbReference type="Gene3D" id="1.20.140.10">
    <property type="entry name" value="Butyryl-CoA Dehydrogenase, subunit A, domain 3"/>
    <property type="match status" value="1"/>
</dbReference>
<evidence type="ECO:0000256" key="1">
    <source>
        <dbReference type="ARBA" id="ARBA00009347"/>
    </source>
</evidence>
<proteinExistence type="inferred from homology"/>
<dbReference type="SUPFAM" id="SSF56645">
    <property type="entry name" value="Acyl-CoA dehydrogenase NM domain-like"/>
    <property type="match status" value="1"/>
</dbReference>
<keyword evidence="6" id="KW-1185">Reference proteome</keyword>
<gene>
    <name evidence="5" type="ORF">SCUCBS95973_007378</name>
</gene>
<protein>
    <recommendedName>
        <fullName evidence="4">Acyl-CoA dehydrogenase/oxidase C-terminal domain-containing protein</fullName>
    </recommendedName>
</protein>
<dbReference type="InterPro" id="IPR036250">
    <property type="entry name" value="AcylCo_DH-like_C"/>
</dbReference>
<dbReference type="PANTHER" id="PTHR42707:SF2">
    <property type="entry name" value="ACD11 DEHYDROGENASE"/>
    <property type="match status" value="1"/>
</dbReference>
<organism evidence="5 6">
    <name type="scientific">Sporothrix curviconia</name>
    <dbReference type="NCBI Taxonomy" id="1260050"/>
    <lineage>
        <taxon>Eukaryota</taxon>
        <taxon>Fungi</taxon>
        <taxon>Dikarya</taxon>
        <taxon>Ascomycota</taxon>
        <taxon>Pezizomycotina</taxon>
        <taxon>Sordariomycetes</taxon>
        <taxon>Sordariomycetidae</taxon>
        <taxon>Ophiostomatales</taxon>
        <taxon>Ophiostomataceae</taxon>
        <taxon>Sporothrix</taxon>
    </lineage>
</organism>
<dbReference type="Pfam" id="PF00441">
    <property type="entry name" value="Acyl-CoA_dh_1"/>
    <property type="match status" value="1"/>
</dbReference>
<keyword evidence="2" id="KW-0285">Flavoprotein</keyword>
<name>A0ABP0CE31_9PEZI</name>
<comment type="similarity">
    <text evidence="1">Belongs to the acyl-CoA dehydrogenase family.</text>
</comment>
<sequence length="234" mass="25391">MAIVVAKTSKGLSTFYVPTRRRVSVHGTMRIELNGVRIRRLKNKLGTKALPTAELEIHGMRGWLIGEDGRGINELGVVLNVTRVHLAVFGLGVMGRALAAARAFARVRRVARGTRLSSVPLHMRTLAKAHVTYRGHMLLGFFVASLLANAEQQTSPAGAEIFHVMPTSPQDVQCLLRLLSPVAKATTAKALCTVSQVAMEALGGVGYMENEDIKFNLARNFRDAPALTIGMLIL</sequence>
<accession>A0ABP0CE31</accession>
<evidence type="ECO:0000313" key="6">
    <source>
        <dbReference type="Proteomes" id="UP001642405"/>
    </source>
</evidence>
<dbReference type="Proteomes" id="UP001642405">
    <property type="component" value="Unassembled WGS sequence"/>
</dbReference>